<dbReference type="FunFam" id="2.40.160.160:FF:000001">
    <property type="entry name" value="Intimin-like inverse autotransporter SinH"/>
    <property type="match status" value="1"/>
</dbReference>
<dbReference type="SUPFAM" id="SSF54106">
    <property type="entry name" value="LysM domain"/>
    <property type="match status" value="1"/>
</dbReference>
<gene>
    <name evidence="9" type="ORF">SGGMMB4_01362</name>
</gene>
<feature type="domain" description="LysM" evidence="8">
    <location>
        <begin position="60"/>
        <end position="108"/>
    </location>
</feature>
<evidence type="ECO:0000256" key="2">
    <source>
        <dbReference type="ARBA" id="ARBA00010116"/>
    </source>
</evidence>
<keyword evidence="4 6" id="KW-0472">Membrane</keyword>
<evidence type="ECO:0000256" key="3">
    <source>
        <dbReference type="ARBA" id="ARBA00022737"/>
    </source>
</evidence>
<reference evidence="9 10" key="1">
    <citation type="submission" date="2015-05" db="EMBL/GenBank/DDBJ databases">
        <authorList>
            <person name="Goodhead I."/>
        </authorList>
    </citation>
    <scope>NUCLEOTIDE SEQUENCE [LARGE SCALE GENOMIC DNA]</scope>
    <source>
        <strain evidence="10">morsitans</strain>
    </source>
</reference>
<keyword evidence="3" id="KW-0677">Repeat</keyword>
<comment type="similarity">
    <text evidence="2">Belongs to the intimin/invasin family.</text>
</comment>
<evidence type="ECO:0000259" key="8">
    <source>
        <dbReference type="PROSITE" id="PS51782"/>
    </source>
</evidence>
<evidence type="ECO:0000313" key="9">
    <source>
        <dbReference type="EMBL" id="CRL44324.1"/>
    </source>
</evidence>
<dbReference type="GO" id="GO:0009279">
    <property type="term" value="C:cell outer membrane"/>
    <property type="evidence" value="ECO:0007669"/>
    <property type="project" value="UniProtKB-SubCell"/>
</dbReference>
<dbReference type="GO" id="GO:0007155">
    <property type="term" value="P:cell adhesion"/>
    <property type="evidence" value="ECO:0007669"/>
    <property type="project" value="InterPro"/>
</dbReference>
<dbReference type="InterPro" id="IPR024519">
    <property type="entry name" value="IAT_beta"/>
</dbReference>
<dbReference type="FunFam" id="2.60.40.10:FF:000182">
    <property type="entry name" value="Gamma intimin"/>
    <property type="match status" value="1"/>
</dbReference>
<evidence type="ECO:0000256" key="5">
    <source>
        <dbReference type="ARBA" id="ARBA00023237"/>
    </source>
</evidence>
<evidence type="ECO:0000259" key="7">
    <source>
        <dbReference type="PROSITE" id="PS51127"/>
    </source>
</evidence>
<dbReference type="PROSITE" id="PS51127">
    <property type="entry name" value="BIG1"/>
    <property type="match status" value="3"/>
</dbReference>
<protein>
    <submittedName>
        <fullName evidence="9">Invasin</fullName>
    </submittedName>
</protein>
<feature type="domain" description="Big-1" evidence="7">
    <location>
        <begin position="634"/>
        <end position="724"/>
    </location>
</feature>
<dbReference type="InterPro" id="IPR018392">
    <property type="entry name" value="LysM"/>
</dbReference>
<keyword evidence="6" id="KW-0812">Transmembrane</keyword>
<dbReference type="PANTHER" id="PTHR39576:SF2">
    <property type="entry name" value="ATTACHING AND EFFACING PROTEIN HOMOLOG-RELATED"/>
    <property type="match status" value="1"/>
</dbReference>
<dbReference type="PROSITE" id="PS51782">
    <property type="entry name" value="LYSM"/>
    <property type="match status" value="1"/>
</dbReference>
<dbReference type="Pfam" id="PF11924">
    <property type="entry name" value="IAT_beta"/>
    <property type="match status" value="1"/>
</dbReference>
<accession>A0A193QGL8</accession>
<proteinExistence type="inferred from homology"/>
<dbReference type="RefSeq" id="WP_166506428.1">
    <property type="nucleotide sequence ID" value="NZ_LN854557.1"/>
</dbReference>
<name>A0A193QGL8_SODGM</name>
<dbReference type="Gene3D" id="2.60.40.10">
    <property type="entry name" value="Immunoglobulins"/>
    <property type="match status" value="4"/>
</dbReference>
<dbReference type="InterPro" id="IPR013783">
    <property type="entry name" value="Ig-like_fold"/>
</dbReference>
<dbReference type="CDD" id="cd00118">
    <property type="entry name" value="LysM"/>
    <property type="match status" value="1"/>
</dbReference>
<feature type="domain" description="Big-1" evidence="7">
    <location>
        <begin position="830"/>
        <end position="934"/>
    </location>
</feature>
<keyword evidence="5" id="KW-0998">Cell outer membrane</keyword>
<dbReference type="SUPFAM" id="SSF49373">
    <property type="entry name" value="Invasin/intimin cell-adhesion fragments"/>
    <property type="match status" value="4"/>
</dbReference>
<comment type="subcellular location">
    <subcellularLocation>
        <location evidence="1">Cell outer membrane</location>
    </subcellularLocation>
</comment>
<dbReference type="AlphaFoldDB" id="A0A193QGL8"/>
<feature type="domain" description="Big-1" evidence="7">
    <location>
        <begin position="732"/>
        <end position="822"/>
    </location>
</feature>
<dbReference type="InterPro" id="IPR038177">
    <property type="entry name" value="IAT_beta_sf"/>
</dbReference>
<dbReference type="InterPro" id="IPR003344">
    <property type="entry name" value="Big_1_dom"/>
</dbReference>
<dbReference type="SMART" id="SM00634">
    <property type="entry name" value="BID_1"/>
    <property type="match status" value="3"/>
</dbReference>
<feature type="transmembrane region" description="Helical" evidence="6">
    <location>
        <begin position="12"/>
        <end position="35"/>
    </location>
</feature>
<dbReference type="Pfam" id="PF01476">
    <property type="entry name" value="LysM"/>
    <property type="match status" value="1"/>
</dbReference>
<dbReference type="InterPro" id="IPR008964">
    <property type="entry name" value="Invasin/intimin_cell_adhesion"/>
</dbReference>
<dbReference type="Pfam" id="PF02369">
    <property type="entry name" value="Big_1"/>
    <property type="match status" value="2"/>
</dbReference>
<evidence type="ECO:0000313" key="10">
    <source>
        <dbReference type="Proteomes" id="UP000245838"/>
    </source>
</evidence>
<dbReference type="Gene3D" id="2.40.160.160">
    <property type="entry name" value="Inverse autotransporter, beta-domain"/>
    <property type="match status" value="1"/>
</dbReference>
<evidence type="ECO:0000256" key="6">
    <source>
        <dbReference type="SAM" id="Phobius"/>
    </source>
</evidence>
<dbReference type="Proteomes" id="UP000245838">
    <property type="component" value="Chromosome sggmmb4_Chromosome"/>
</dbReference>
<evidence type="ECO:0000256" key="4">
    <source>
        <dbReference type="ARBA" id="ARBA00023136"/>
    </source>
</evidence>
<dbReference type="InterPro" id="IPR036779">
    <property type="entry name" value="LysM_dom_sf"/>
</dbReference>
<dbReference type="InterPro" id="IPR003535">
    <property type="entry name" value="Intimin/invasin_bac"/>
</dbReference>
<dbReference type="EMBL" id="LN854557">
    <property type="protein sequence ID" value="CRL44324.1"/>
    <property type="molecule type" value="Genomic_DNA"/>
</dbReference>
<dbReference type="Gene3D" id="3.10.350.10">
    <property type="entry name" value="LysM domain"/>
    <property type="match status" value="1"/>
</dbReference>
<dbReference type="Pfam" id="PF09134">
    <property type="entry name" value="Invasin_D3"/>
    <property type="match status" value="2"/>
</dbReference>
<dbReference type="SMART" id="SM00257">
    <property type="entry name" value="LysM"/>
    <property type="match status" value="1"/>
</dbReference>
<dbReference type="InterPro" id="IPR051715">
    <property type="entry name" value="Intimin-Invasin_domain"/>
</dbReference>
<keyword evidence="6" id="KW-1133">Transmembrane helix</keyword>
<dbReference type="PRINTS" id="PR01369">
    <property type="entry name" value="INTIMIN"/>
</dbReference>
<dbReference type="PANTHER" id="PTHR39576">
    <property type="entry name" value="ATTACHING AND EFFACING PROTEIN HOMOLOG-RELATED-RELATED"/>
    <property type="match status" value="1"/>
</dbReference>
<evidence type="ECO:0000256" key="1">
    <source>
        <dbReference type="ARBA" id="ARBA00004442"/>
    </source>
</evidence>
<organism evidence="9 10">
    <name type="scientific">Sodalis glossinidius (strain morsitans)</name>
    <dbReference type="NCBI Taxonomy" id="343509"/>
    <lineage>
        <taxon>Bacteria</taxon>
        <taxon>Pseudomonadati</taxon>
        <taxon>Pseudomonadota</taxon>
        <taxon>Gammaproteobacteria</taxon>
        <taxon>Enterobacterales</taxon>
        <taxon>Bruguierivoracaceae</taxon>
        <taxon>Sodalis</taxon>
    </lineage>
</organism>
<dbReference type="InterPro" id="IPR015217">
    <property type="entry name" value="Invasin_dom_3"/>
</dbReference>
<sequence>MKKVYRKKDLSWGLILFTWLNIGIQAIVPLTYAFVPSQASAAGNTKFLKGSADKATLDTKTYTLATGETTASVAQKYHMSLEALRKLNQFRTFARGFDHLQPGDELDVPLAPLPAVTWAEETPVPASASKEDLQAQKIAGIASQAGNFLANSPRGDAAASIARGMATGAASTEVQQWLSQFGTARLQLDVDNKFSLKNSQLDLLIPLYEQPDKLVFTQGSLHRTDDRTQTNLGMGMRWFNDGYMLGGNTFLDYDLSRDHARMGMGVEYWRDYLKIGANNYLRLTNWRDSKDFADYQERPANGWDMSLEGWVPALPQLGGNLKYEQYYGKEVALFGKDNRQKDPHAITVGVNYTPFPLLTFSADQRQGKAGQNDTRLGVQLNIQLGTPWQHQLDTSAVGAMRTLAGSRYDLVDRNNNIVLEYRKKEVIHLYTADHLAGYAGEQKSLNVSINTKYGLERIDWSAPELLAAGGKIVQESIDNYSIVLPDYNFDSANGNVYEISGVAIDTHGNVSKKAKTTLTVTQPAINTTTSEFTPVKSTLPADTVAQQTLTLKVKDIQGNPVDIGEDEITVTSNNAQENSGAKVSALQRQDSGIYTLVVTAGTGTDVIKITPSARGANFASASVTVEADGTTAQIKALEVVSDNAAADGQATNQVKVTVIDANGNPIPNHVVSFSADNGATIIDNATTNANGAAVADLTSVKASEVTVTAALDNQVTKTVKTTFVSDDKSAMVAELKVVSDGATADGKAENQLKVSVTDANGNVIEDKPVTLQAEGGVVLSTNSVTTDKDGTATFNAMSTTSGTFKVTATTNGYSKTASVVFVAGGVVGVKSTLAADKSLIASNGSSAISLTFTAHDNHNNAVTGLTVAFEPNGVEGKISTVSEQDGVYTATFTSTKTGVGTIGVAVNGTRLEELTAVDAGVYSSTLSLSVNVNS</sequence>